<gene>
    <name evidence="1" type="ORF">N473_19200</name>
</gene>
<evidence type="ECO:0000313" key="1">
    <source>
        <dbReference type="EMBL" id="KZN62754.1"/>
    </source>
</evidence>
<dbReference type="AlphaFoldDB" id="A0A167KGF7"/>
<organism evidence="1 2">
    <name type="scientific">Pseudoalteromonas luteoviolacea CPMOR-1</name>
    <dbReference type="NCBI Taxonomy" id="1365248"/>
    <lineage>
        <taxon>Bacteria</taxon>
        <taxon>Pseudomonadati</taxon>
        <taxon>Pseudomonadota</taxon>
        <taxon>Gammaproteobacteria</taxon>
        <taxon>Alteromonadales</taxon>
        <taxon>Pseudoalteromonadaceae</taxon>
        <taxon>Pseudoalteromonas</taxon>
    </lineage>
</organism>
<sequence>MQGDGEKRKRQLLARHAFIRKAQAAIWFCSADDDAILKGHTKTN</sequence>
<dbReference type="Proteomes" id="UP000076486">
    <property type="component" value="Unassembled WGS sequence"/>
</dbReference>
<accession>A0A167KGF7</accession>
<dbReference type="EMBL" id="AUYC01000031">
    <property type="protein sequence ID" value="KZN62754.1"/>
    <property type="molecule type" value="Genomic_DNA"/>
</dbReference>
<proteinExistence type="predicted"/>
<reference evidence="1 2" key="1">
    <citation type="submission" date="2013-07" db="EMBL/GenBank/DDBJ databases">
        <title>Comparative Genomic and Metabolomic Analysis of Twelve Strains of Pseudoalteromonas luteoviolacea.</title>
        <authorList>
            <person name="Vynne N.G."/>
            <person name="Mansson M."/>
            <person name="Gram L."/>
        </authorList>
    </citation>
    <scope>NUCLEOTIDE SEQUENCE [LARGE SCALE GENOMIC DNA]</scope>
    <source>
        <strain evidence="1 2">CPMOR-1</strain>
    </source>
</reference>
<evidence type="ECO:0000313" key="2">
    <source>
        <dbReference type="Proteomes" id="UP000076486"/>
    </source>
</evidence>
<comment type="caution">
    <text evidence="1">The sequence shown here is derived from an EMBL/GenBank/DDBJ whole genome shotgun (WGS) entry which is preliminary data.</text>
</comment>
<name>A0A167KGF7_9GAMM</name>
<protein>
    <submittedName>
        <fullName evidence="1">Uncharacterized protein</fullName>
    </submittedName>
</protein>